<dbReference type="AlphaFoldDB" id="X1V8F9"/>
<accession>X1V8F9</accession>
<feature type="non-terminal residue" evidence="1">
    <location>
        <position position="1"/>
    </location>
</feature>
<sequence>HIIIGHGLISAKAKEKYLKIREERIEEFRRKIPWLNIFYNTYNSSEFIVYMGFQDEVEYQGIRDINELILEEYLFTGLKKPLGMSLLANYNQFICKPLIV</sequence>
<dbReference type="EMBL" id="BARW01018704">
    <property type="protein sequence ID" value="GAJ01500.1"/>
    <property type="molecule type" value="Genomic_DNA"/>
</dbReference>
<evidence type="ECO:0000313" key="1">
    <source>
        <dbReference type="EMBL" id="GAJ01500.1"/>
    </source>
</evidence>
<protein>
    <submittedName>
        <fullName evidence="1">Uncharacterized protein</fullName>
    </submittedName>
</protein>
<organism evidence="1">
    <name type="scientific">marine sediment metagenome</name>
    <dbReference type="NCBI Taxonomy" id="412755"/>
    <lineage>
        <taxon>unclassified sequences</taxon>
        <taxon>metagenomes</taxon>
        <taxon>ecological metagenomes</taxon>
    </lineage>
</organism>
<proteinExistence type="predicted"/>
<comment type="caution">
    <text evidence="1">The sequence shown here is derived from an EMBL/GenBank/DDBJ whole genome shotgun (WGS) entry which is preliminary data.</text>
</comment>
<name>X1V8F9_9ZZZZ</name>
<reference evidence="1" key="1">
    <citation type="journal article" date="2014" name="Front. Microbiol.">
        <title>High frequency of phylogenetically diverse reductive dehalogenase-homologous genes in deep subseafloor sedimentary metagenomes.</title>
        <authorList>
            <person name="Kawai M."/>
            <person name="Futagami T."/>
            <person name="Toyoda A."/>
            <person name="Takaki Y."/>
            <person name="Nishi S."/>
            <person name="Hori S."/>
            <person name="Arai W."/>
            <person name="Tsubouchi T."/>
            <person name="Morono Y."/>
            <person name="Uchiyama I."/>
            <person name="Ito T."/>
            <person name="Fujiyama A."/>
            <person name="Inagaki F."/>
            <person name="Takami H."/>
        </authorList>
    </citation>
    <scope>NUCLEOTIDE SEQUENCE</scope>
    <source>
        <strain evidence="1">Expedition CK06-06</strain>
    </source>
</reference>
<gene>
    <name evidence="1" type="ORF">S12H4_31966</name>
</gene>